<name>A0A2G5BF42_COERN</name>
<gene>
    <name evidence="4" type="ORF">COEREDRAFT_80665</name>
</gene>
<dbReference type="SMART" id="SM00326">
    <property type="entry name" value="SH3"/>
    <property type="match status" value="1"/>
</dbReference>
<keyword evidence="5" id="KW-1185">Reference proteome</keyword>
<proteinExistence type="predicted"/>
<evidence type="ECO:0000259" key="3">
    <source>
        <dbReference type="PROSITE" id="PS50002"/>
    </source>
</evidence>
<accession>A0A2G5BF42</accession>
<dbReference type="Proteomes" id="UP000242474">
    <property type="component" value="Unassembled WGS sequence"/>
</dbReference>
<feature type="domain" description="SH3" evidence="3">
    <location>
        <begin position="66"/>
        <end position="125"/>
    </location>
</feature>
<evidence type="ECO:0000313" key="5">
    <source>
        <dbReference type="Proteomes" id="UP000242474"/>
    </source>
</evidence>
<protein>
    <recommendedName>
        <fullName evidence="3">SH3 domain-containing protein</fullName>
    </recommendedName>
</protein>
<dbReference type="OrthoDB" id="19092at2759"/>
<dbReference type="STRING" id="763665.A0A2G5BF42"/>
<dbReference type="EMBL" id="KZ303495">
    <property type="protein sequence ID" value="PIA17337.1"/>
    <property type="molecule type" value="Genomic_DNA"/>
</dbReference>
<evidence type="ECO:0000313" key="4">
    <source>
        <dbReference type="EMBL" id="PIA17337.1"/>
    </source>
</evidence>
<evidence type="ECO:0000256" key="2">
    <source>
        <dbReference type="PROSITE-ProRule" id="PRU00192"/>
    </source>
</evidence>
<organism evidence="4 5">
    <name type="scientific">Coemansia reversa (strain ATCC 12441 / NRRL 1564)</name>
    <dbReference type="NCBI Taxonomy" id="763665"/>
    <lineage>
        <taxon>Eukaryota</taxon>
        <taxon>Fungi</taxon>
        <taxon>Fungi incertae sedis</taxon>
        <taxon>Zoopagomycota</taxon>
        <taxon>Kickxellomycotina</taxon>
        <taxon>Kickxellomycetes</taxon>
        <taxon>Kickxellales</taxon>
        <taxon>Kickxellaceae</taxon>
        <taxon>Coemansia</taxon>
    </lineage>
</organism>
<dbReference type="InterPro" id="IPR001452">
    <property type="entry name" value="SH3_domain"/>
</dbReference>
<dbReference type="InterPro" id="IPR036028">
    <property type="entry name" value="SH3-like_dom_sf"/>
</dbReference>
<dbReference type="SUPFAM" id="SSF50044">
    <property type="entry name" value="SH3-domain"/>
    <property type="match status" value="1"/>
</dbReference>
<evidence type="ECO:0000256" key="1">
    <source>
        <dbReference type="ARBA" id="ARBA00022443"/>
    </source>
</evidence>
<dbReference type="AlphaFoldDB" id="A0A2G5BF42"/>
<dbReference type="Gene3D" id="2.30.30.40">
    <property type="entry name" value="SH3 Domains"/>
    <property type="match status" value="1"/>
</dbReference>
<reference evidence="4 5" key="1">
    <citation type="journal article" date="2015" name="Genome Biol. Evol.">
        <title>Phylogenomic analyses indicate that early fungi evolved digesting cell walls of algal ancestors of land plants.</title>
        <authorList>
            <person name="Chang Y."/>
            <person name="Wang S."/>
            <person name="Sekimoto S."/>
            <person name="Aerts A.L."/>
            <person name="Choi C."/>
            <person name="Clum A."/>
            <person name="LaButti K.M."/>
            <person name="Lindquist E.A."/>
            <person name="Yee Ngan C."/>
            <person name="Ohm R.A."/>
            <person name="Salamov A.A."/>
            <person name="Grigoriev I.V."/>
            <person name="Spatafora J.W."/>
            <person name="Berbee M.L."/>
        </authorList>
    </citation>
    <scope>NUCLEOTIDE SEQUENCE [LARGE SCALE GENOMIC DNA]</scope>
    <source>
        <strain evidence="4 5">NRRL 1564</strain>
    </source>
</reference>
<dbReference type="Pfam" id="PF14604">
    <property type="entry name" value="SH3_9"/>
    <property type="match status" value="1"/>
</dbReference>
<sequence>MEAEPYKDPIIRDFAYAKDDPRFEGKYVEVYPGDDIDAGNESDPWASFESGGPGMQIDDPVGGATTILGEAKALYDFEAKDATELPFSENDTLYITYKQCDGWLVGYKGNQVGLIPENYVQLLRNDRK</sequence>
<dbReference type="PRINTS" id="PR00452">
    <property type="entry name" value="SH3DOMAIN"/>
</dbReference>
<keyword evidence="1 2" id="KW-0728">SH3 domain</keyword>
<dbReference type="PROSITE" id="PS50002">
    <property type="entry name" value="SH3"/>
    <property type="match status" value="1"/>
</dbReference>